<dbReference type="RefSeq" id="WP_208254475.1">
    <property type="nucleotide sequence ID" value="NZ_JAGEOJ010000003.1"/>
</dbReference>
<feature type="domain" description="Amidohydrolase-related" evidence="1">
    <location>
        <begin position="55"/>
        <end position="396"/>
    </location>
</feature>
<evidence type="ECO:0000313" key="2">
    <source>
        <dbReference type="EMBL" id="MBO2446849.1"/>
    </source>
</evidence>
<accession>A0A939PC02</accession>
<keyword evidence="3" id="KW-1185">Reference proteome</keyword>
<dbReference type="GO" id="GO:0016810">
    <property type="term" value="F:hydrolase activity, acting on carbon-nitrogen (but not peptide) bonds"/>
    <property type="evidence" value="ECO:0007669"/>
    <property type="project" value="InterPro"/>
</dbReference>
<dbReference type="NCBIfam" id="NF006056">
    <property type="entry name" value="PRK08204.1"/>
    <property type="match status" value="1"/>
</dbReference>
<dbReference type="Proteomes" id="UP000669179">
    <property type="component" value="Unassembled WGS sequence"/>
</dbReference>
<sequence>MASTLISGGVVIDTSPEPTVIGTADVLVKDGRIAAVGKGLVVEEGTEVIDATGRLVLPGFVDTHRHTWQAGLHGALIDDTLPGYLERVVGGFARRFRPEDVYAGTLAGALECLDSGITTLVDWSHIQHTPDHTDANLEALRASGIRAVFGYAYGGDGGNDGRRAEATRVRGAVNGLVSMAMAAFGPEFGDLEGSLNEWQVARELDVPVTAHMGGHGAENAERGLAFLEQHGVADHPTTYVHANYYTDEHFKRIADHGGTVSVSPVTETELVIGYPITGRARAAGIPASLSGDSVITGGADMFAMMRAAYMLERVRPDGAGLGFTTRDVLRMATIEGAQVAGLGDVVGSLTPGKQADLVLLRTDSLNVAPAHDAIAAATLFADTSAVDTVMVAGRVVKRDGRLVDHDLQTVLENLTTSAAHITAA</sequence>
<dbReference type="PANTHER" id="PTHR43794">
    <property type="entry name" value="AMINOHYDROLASE SSNA-RELATED"/>
    <property type="match status" value="1"/>
</dbReference>
<proteinExistence type="predicted"/>
<dbReference type="Gene3D" id="3.20.20.140">
    <property type="entry name" value="Metal-dependent hydrolases"/>
    <property type="match status" value="1"/>
</dbReference>
<dbReference type="SUPFAM" id="SSF51556">
    <property type="entry name" value="Metallo-dependent hydrolases"/>
    <property type="match status" value="1"/>
</dbReference>
<dbReference type="Gene3D" id="2.30.40.10">
    <property type="entry name" value="Urease, subunit C, domain 1"/>
    <property type="match status" value="1"/>
</dbReference>
<comment type="caution">
    <text evidence="2">The sequence shown here is derived from an EMBL/GenBank/DDBJ whole genome shotgun (WGS) entry which is preliminary data.</text>
</comment>
<dbReference type="AlphaFoldDB" id="A0A939PC02"/>
<dbReference type="EMBL" id="JAGEOJ010000003">
    <property type="protein sequence ID" value="MBO2446849.1"/>
    <property type="molecule type" value="Genomic_DNA"/>
</dbReference>
<reference evidence="2" key="1">
    <citation type="submission" date="2021-03" db="EMBL/GenBank/DDBJ databases">
        <authorList>
            <person name="Kanchanasin P."/>
            <person name="Saeng-In P."/>
            <person name="Phongsopitanun W."/>
            <person name="Yuki M."/>
            <person name="Kudo T."/>
            <person name="Ohkuma M."/>
            <person name="Tanasupawat S."/>
        </authorList>
    </citation>
    <scope>NUCLEOTIDE SEQUENCE</scope>
    <source>
        <strain evidence="2">GKU 128</strain>
    </source>
</reference>
<dbReference type="InterPro" id="IPR032466">
    <property type="entry name" value="Metal_Hydrolase"/>
</dbReference>
<name>A0A939PC02_9ACTN</name>
<dbReference type="InterPro" id="IPR011059">
    <property type="entry name" value="Metal-dep_hydrolase_composite"/>
</dbReference>
<organism evidence="2 3">
    <name type="scientific">Actinomadura barringtoniae</name>
    <dbReference type="NCBI Taxonomy" id="1427535"/>
    <lineage>
        <taxon>Bacteria</taxon>
        <taxon>Bacillati</taxon>
        <taxon>Actinomycetota</taxon>
        <taxon>Actinomycetes</taxon>
        <taxon>Streptosporangiales</taxon>
        <taxon>Thermomonosporaceae</taxon>
        <taxon>Actinomadura</taxon>
    </lineage>
</organism>
<dbReference type="PANTHER" id="PTHR43794:SF5">
    <property type="entry name" value="CHLOROHYDROLASE FAMILY PROTEIN"/>
    <property type="match status" value="1"/>
</dbReference>
<gene>
    <name evidence="2" type="ORF">J4573_07080</name>
</gene>
<evidence type="ECO:0000313" key="3">
    <source>
        <dbReference type="Proteomes" id="UP000669179"/>
    </source>
</evidence>
<dbReference type="Pfam" id="PF01979">
    <property type="entry name" value="Amidohydro_1"/>
    <property type="match status" value="1"/>
</dbReference>
<dbReference type="InterPro" id="IPR006680">
    <property type="entry name" value="Amidohydro-rel"/>
</dbReference>
<dbReference type="InterPro" id="IPR050287">
    <property type="entry name" value="MTA/SAH_deaminase"/>
</dbReference>
<protein>
    <submittedName>
        <fullName evidence="2">Amidohydrolase family protein</fullName>
    </submittedName>
</protein>
<dbReference type="SUPFAM" id="SSF51338">
    <property type="entry name" value="Composite domain of metallo-dependent hydrolases"/>
    <property type="match status" value="1"/>
</dbReference>
<evidence type="ECO:0000259" key="1">
    <source>
        <dbReference type="Pfam" id="PF01979"/>
    </source>
</evidence>